<evidence type="ECO:0000313" key="2">
    <source>
        <dbReference type="EMBL" id="MFD0980031.1"/>
    </source>
</evidence>
<proteinExistence type="predicted"/>
<dbReference type="RefSeq" id="WP_386074369.1">
    <property type="nucleotide sequence ID" value="NZ_JBHTJT010000010.1"/>
</dbReference>
<gene>
    <name evidence="2" type="ORF">ACFQ2S_10245</name>
</gene>
<feature type="signal peptide" evidence="1">
    <location>
        <begin position="1"/>
        <end position="26"/>
    </location>
</feature>
<sequence>MKIGNSPLRTALLGTALAGFAAPALAVEGGIGAYFLGTRDTLAGIVPPPGTYLSFTYDRLEGNVEGLSAGGLPIRADTDLTLDLLRVGITQSFAAPLWGGTPALNLTVPFLNPELTWTAVTPPLDGAAIDDSTSGIGDLSVTGLVGWHSDKLHYSTGLTVYAPTGNYDTATVNLKERTVDALSNGKNVWTFQPFVAATWLDTSTGFEASGAMSFLFSTENSATDYQTAPALQLEGAVVQRIRSGWGFGVTGYFYQQLDDDSGKGADQTRAALGAESLQARVAGAGLIVTYSGGTMFGAEMSLKAKYVTEFAAKRRFESDTFILNIAFAL</sequence>
<dbReference type="Proteomes" id="UP001597108">
    <property type="component" value="Unassembled WGS sequence"/>
</dbReference>
<protein>
    <submittedName>
        <fullName evidence="2">Transporter</fullName>
    </submittedName>
</protein>
<comment type="caution">
    <text evidence="2">The sequence shown here is derived from an EMBL/GenBank/DDBJ whole genome shotgun (WGS) entry which is preliminary data.</text>
</comment>
<evidence type="ECO:0000313" key="3">
    <source>
        <dbReference type="Proteomes" id="UP001597108"/>
    </source>
</evidence>
<evidence type="ECO:0000256" key="1">
    <source>
        <dbReference type="SAM" id="SignalP"/>
    </source>
</evidence>
<reference evidence="3" key="1">
    <citation type="journal article" date="2019" name="Int. J. Syst. Evol. Microbiol.">
        <title>The Global Catalogue of Microorganisms (GCM) 10K type strain sequencing project: providing services to taxonomists for standard genome sequencing and annotation.</title>
        <authorList>
            <consortium name="The Broad Institute Genomics Platform"/>
            <consortium name="The Broad Institute Genome Sequencing Center for Infectious Disease"/>
            <person name="Wu L."/>
            <person name="Ma J."/>
        </authorList>
    </citation>
    <scope>NUCLEOTIDE SEQUENCE [LARGE SCALE GENOMIC DNA]</scope>
    <source>
        <strain evidence="3">CCUG 60524</strain>
    </source>
</reference>
<feature type="chain" id="PRO_5045615059" evidence="1">
    <location>
        <begin position="27"/>
        <end position="329"/>
    </location>
</feature>
<keyword evidence="3" id="KW-1185">Reference proteome</keyword>
<name>A0ABW3IQ12_9RHOB</name>
<organism evidence="2 3">
    <name type="scientific">Tropicimonas aquimaris</name>
    <dbReference type="NCBI Taxonomy" id="914152"/>
    <lineage>
        <taxon>Bacteria</taxon>
        <taxon>Pseudomonadati</taxon>
        <taxon>Pseudomonadota</taxon>
        <taxon>Alphaproteobacteria</taxon>
        <taxon>Rhodobacterales</taxon>
        <taxon>Roseobacteraceae</taxon>
        <taxon>Tropicimonas</taxon>
    </lineage>
</organism>
<dbReference type="InterPro" id="IPR025737">
    <property type="entry name" value="FApF"/>
</dbReference>
<accession>A0ABW3IQ12</accession>
<keyword evidence="1" id="KW-0732">Signal</keyword>
<dbReference type="Pfam" id="PF13557">
    <property type="entry name" value="Phenol_MetA_deg"/>
    <property type="match status" value="1"/>
</dbReference>
<dbReference type="EMBL" id="JBHTJT010000010">
    <property type="protein sequence ID" value="MFD0980031.1"/>
    <property type="molecule type" value="Genomic_DNA"/>
</dbReference>